<dbReference type="Pfam" id="PF24827">
    <property type="entry name" value="AstE_AspA_cat"/>
    <property type="match status" value="1"/>
</dbReference>
<dbReference type="PANTHER" id="PTHR37326:SF1">
    <property type="entry name" value="BLL3975 PROTEIN"/>
    <property type="match status" value="1"/>
</dbReference>
<protein>
    <submittedName>
        <fullName evidence="6">Succinylglutamate desuccinylase / Aspartoacylase family protein</fullName>
    </submittedName>
</protein>
<accession>A0A5C5VTH3</accession>
<dbReference type="InterPro" id="IPR053138">
    <property type="entry name" value="N-alpha-Ac-DABA_deacetylase"/>
</dbReference>
<evidence type="ECO:0000259" key="5">
    <source>
        <dbReference type="Pfam" id="PF24827"/>
    </source>
</evidence>
<name>A0A5C5VTH3_9BACT</name>
<dbReference type="EMBL" id="SJPH01000009">
    <property type="protein sequence ID" value="TWT41413.1"/>
    <property type="molecule type" value="Genomic_DNA"/>
</dbReference>
<evidence type="ECO:0000256" key="2">
    <source>
        <dbReference type="ARBA" id="ARBA00022723"/>
    </source>
</evidence>
<evidence type="ECO:0000313" key="7">
    <source>
        <dbReference type="Proteomes" id="UP000318995"/>
    </source>
</evidence>
<keyword evidence="7" id="KW-1185">Reference proteome</keyword>
<organism evidence="6 7">
    <name type="scientific">Botrimarina hoheduenensis</name>
    <dbReference type="NCBI Taxonomy" id="2528000"/>
    <lineage>
        <taxon>Bacteria</taxon>
        <taxon>Pseudomonadati</taxon>
        <taxon>Planctomycetota</taxon>
        <taxon>Planctomycetia</taxon>
        <taxon>Pirellulales</taxon>
        <taxon>Lacipirellulaceae</taxon>
        <taxon>Botrimarina</taxon>
    </lineage>
</organism>
<dbReference type="PANTHER" id="PTHR37326">
    <property type="entry name" value="BLL3975 PROTEIN"/>
    <property type="match status" value="1"/>
</dbReference>
<evidence type="ECO:0000313" key="6">
    <source>
        <dbReference type="EMBL" id="TWT41413.1"/>
    </source>
</evidence>
<dbReference type="SUPFAM" id="SSF53187">
    <property type="entry name" value="Zn-dependent exopeptidases"/>
    <property type="match status" value="1"/>
</dbReference>
<dbReference type="InterPro" id="IPR055438">
    <property type="entry name" value="AstE_AspA_cat"/>
</dbReference>
<dbReference type="OrthoDB" id="9782876at2"/>
<gene>
    <name evidence="6" type="ORF">Pla111_31280</name>
</gene>
<comment type="caution">
    <text evidence="6">The sequence shown here is derived from an EMBL/GenBank/DDBJ whole genome shotgun (WGS) entry which is preliminary data.</text>
</comment>
<dbReference type="AlphaFoldDB" id="A0A5C5VTH3"/>
<reference evidence="6 7" key="1">
    <citation type="submission" date="2019-02" db="EMBL/GenBank/DDBJ databases">
        <title>Deep-cultivation of Planctomycetes and their phenomic and genomic characterization uncovers novel biology.</title>
        <authorList>
            <person name="Wiegand S."/>
            <person name="Jogler M."/>
            <person name="Boedeker C."/>
            <person name="Pinto D."/>
            <person name="Vollmers J."/>
            <person name="Rivas-Marin E."/>
            <person name="Kohn T."/>
            <person name="Peeters S.H."/>
            <person name="Heuer A."/>
            <person name="Rast P."/>
            <person name="Oberbeckmann S."/>
            <person name="Bunk B."/>
            <person name="Jeske O."/>
            <person name="Meyerdierks A."/>
            <person name="Storesund J.E."/>
            <person name="Kallscheuer N."/>
            <person name="Luecker S."/>
            <person name="Lage O.M."/>
            <person name="Pohl T."/>
            <person name="Merkel B.J."/>
            <person name="Hornburger P."/>
            <person name="Mueller R.-W."/>
            <person name="Bruemmer F."/>
            <person name="Labrenz M."/>
            <person name="Spormann A.M."/>
            <person name="Op Den Camp H."/>
            <person name="Overmann J."/>
            <person name="Amann R."/>
            <person name="Jetten M.S.M."/>
            <person name="Mascher T."/>
            <person name="Medema M.H."/>
            <person name="Devos D.P."/>
            <person name="Kaster A.-K."/>
            <person name="Ovreas L."/>
            <person name="Rohde M."/>
            <person name="Galperin M.Y."/>
            <person name="Jogler C."/>
        </authorList>
    </citation>
    <scope>NUCLEOTIDE SEQUENCE [LARGE SCALE GENOMIC DNA]</scope>
    <source>
        <strain evidence="6 7">Pla111</strain>
    </source>
</reference>
<evidence type="ECO:0000256" key="3">
    <source>
        <dbReference type="ARBA" id="ARBA00022801"/>
    </source>
</evidence>
<feature type="domain" description="Succinylglutamate desuccinylase/Aspartoacylase catalytic" evidence="5">
    <location>
        <begin position="47"/>
        <end position="226"/>
    </location>
</feature>
<dbReference type="GO" id="GO:0016788">
    <property type="term" value="F:hydrolase activity, acting on ester bonds"/>
    <property type="evidence" value="ECO:0007669"/>
    <property type="project" value="InterPro"/>
</dbReference>
<comment type="cofactor">
    <cofactor evidence="1">
        <name>Zn(2+)</name>
        <dbReference type="ChEBI" id="CHEBI:29105"/>
    </cofactor>
</comment>
<keyword evidence="4" id="KW-0862">Zinc</keyword>
<evidence type="ECO:0000256" key="1">
    <source>
        <dbReference type="ARBA" id="ARBA00001947"/>
    </source>
</evidence>
<keyword evidence="3" id="KW-0378">Hydrolase</keyword>
<keyword evidence="2" id="KW-0479">Metal-binding</keyword>
<sequence length="361" mass="39226">MKTLREDDWFGHTVPRGSCASAEVIVSQSFSGYDVKIPLHVWRGPIDGPTVSITAAVHGDEINGVGAIRRIIRDKPFELFAGTLVLVPVVNLLGFERHARYLPDRRDLNRSFPGSKHGSLTARYARAFYEAIVKRCEYGIDLHTAALRRTNFPNVRADLSDPRLAAFARAFGAELTIDSKGPPGSLRAAACKAGCATLILEAGEVWKVEPTMVEYTLHGIENSLRSLGMVAGEPLEPAYRLETDATQWIRAAYGGFLEFHVAPGDIVSKGDRIATNTSLVGDEQSSVVAPRDAVILGMTTIPSVGPGDPVCHLAYARRSKLRKAEKAVTQMEVGSLHERIRDDLASNVDVLDDPDLTTTPG</sequence>
<dbReference type="Proteomes" id="UP000318995">
    <property type="component" value="Unassembled WGS sequence"/>
</dbReference>
<dbReference type="InterPro" id="IPR043795">
    <property type="entry name" value="N-alpha-Ac-DABA-like"/>
</dbReference>
<dbReference type="PIRSF" id="PIRSF039012">
    <property type="entry name" value="ASP"/>
    <property type="match status" value="1"/>
</dbReference>
<proteinExistence type="predicted"/>
<dbReference type="CDD" id="cd06251">
    <property type="entry name" value="M14_ASTE_ASPA-like"/>
    <property type="match status" value="1"/>
</dbReference>
<dbReference type="GO" id="GO:0016811">
    <property type="term" value="F:hydrolase activity, acting on carbon-nitrogen (but not peptide) bonds, in linear amides"/>
    <property type="evidence" value="ECO:0007669"/>
    <property type="project" value="InterPro"/>
</dbReference>
<dbReference type="Gene3D" id="3.40.630.10">
    <property type="entry name" value="Zn peptidases"/>
    <property type="match status" value="1"/>
</dbReference>
<dbReference type="GO" id="GO:0046872">
    <property type="term" value="F:metal ion binding"/>
    <property type="evidence" value="ECO:0007669"/>
    <property type="project" value="UniProtKB-KW"/>
</dbReference>
<evidence type="ECO:0000256" key="4">
    <source>
        <dbReference type="ARBA" id="ARBA00022833"/>
    </source>
</evidence>
<dbReference type="RefSeq" id="WP_146575319.1">
    <property type="nucleotide sequence ID" value="NZ_SJPH01000009.1"/>
</dbReference>